<keyword evidence="1" id="KW-0812">Transmembrane</keyword>
<dbReference type="EMBL" id="BTSX01000001">
    <property type="protein sequence ID" value="GMS80944.1"/>
    <property type="molecule type" value="Genomic_DNA"/>
</dbReference>
<feature type="transmembrane region" description="Helical" evidence="1">
    <location>
        <begin position="49"/>
        <end position="68"/>
    </location>
</feature>
<evidence type="ECO:0000256" key="1">
    <source>
        <dbReference type="SAM" id="Phobius"/>
    </source>
</evidence>
<comment type="caution">
    <text evidence="2">The sequence shown here is derived from an EMBL/GenBank/DDBJ whole genome shotgun (WGS) entry which is preliminary data.</text>
</comment>
<evidence type="ECO:0008006" key="4">
    <source>
        <dbReference type="Google" id="ProtNLM"/>
    </source>
</evidence>
<evidence type="ECO:0000313" key="2">
    <source>
        <dbReference type="EMBL" id="GMS80944.1"/>
    </source>
</evidence>
<accession>A0AAV5SDL7</accession>
<dbReference type="Proteomes" id="UP001432027">
    <property type="component" value="Unassembled WGS sequence"/>
</dbReference>
<feature type="transmembrane region" description="Helical" evidence="1">
    <location>
        <begin position="88"/>
        <end position="108"/>
    </location>
</feature>
<protein>
    <recommendedName>
        <fullName evidence="4">G protein-coupled receptor</fullName>
    </recommendedName>
</protein>
<proteinExistence type="predicted"/>
<keyword evidence="1" id="KW-1133">Transmembrane helix</keyword>
<gene>
    <name evidence="2" type="ORF">PENTCL1PPCAC_3119</name>
</gene>
<keyword evidence="1" id="KW-0472">Membrane</keyword>
<evidence type="ECO:0000313" key="3">
    <source>
        <dbReference type="Proteomes" id="UP001432027"/>
    </source>
</evidence>
<name>A0AAV5SDL7_9BILA</name>
<feature type="transmembrane region" description="Helical" evidence="1">
    <location>
        <begin position="15"/>
        <end position="37"/>
    </location>
</feature>
<reference evidence="2" key="1">
    <citation type="submission" date="2023-10" db="EMBL/GenBank/DDBJ databases">
        <title>Genome assembly of Pristionchus species.</title>
        <authorList>
            <person name="Yoshida K."/>
            <person name="Sommer R.J."/>
        </authorList>
    </citation>
    <scope>NUCLEOTIDE SEQUENCE</scope>
    <source>
        <strain evidence="2">RS0144</strain>
    </source>
</reference>
<dbReference type="AlphaFoldDB" id="A0AAV5SDL7"/>
<organism evidence="2 3">
    <name type="scientific">Pristionchus entomophagus</name>
    <dbReference type="NCBI Taxonomy" id="358040"/>
    <lineage>
        <taxon>Eukaryota</taxon>
        <taxon>Metazoa</taxon>
        <taxon>Ecdysozoa</taxon>
        <taxon>Nematoda</taxon>
        <taxon>Chromadorea</taxon>
        <taxon>Rhabditida</taxon>
        <taxon>Rhabditina</taxon>
        <taxon>Diplogasteromorpha</taxon>
        <taxon>Diplogasteroidea</taxon>
        <taxon>Neodiplogasteridae</taxon>
        <taxon>Pristionchus</taxon>
    </lineage>
</organism>
<keyword evidence="3" id="KW-1185">Reference proteome</keyword>
<sequence length="130" mass="15014">MDQEERPTNSELRKFLLIGSGYCYSVFGSIFVFGYVIDRWRRMKFSEKQLLSLLVFVIVESFVCPIFKKIIRVAEADASSVDDLKLKIYMILSLIAMVAAIVILISSLNNYAYRQWSEPSTSYTISCTRR</sequence>